<feature type="region of interest" description="Disordered" evidence="2">
    <location>
        <begin position="1"/>
        <end position="54"/>
    </location>
</feature>
<evidence type="ECO:0000313" key="4">
    <source>
        <dbReference type="EMBL" id="KUI69570.1"/>
    </source>
</evidence>
<dbReference type="Pfam" id="PF00172">
    <property type="entry name" value="Zn_clus"/>
    <property type="match status" value="1"/>
</dbReference>
<organism evidence="4 5">
    <name type="scientific">Cytospora mali</name>
    <name type="common">Apple Valsa canker fungus</name>
    <name type="synonym">Valsa mali</name>
    <dbReference type="NCBI Taxonomy" id="578113"/>
    <lineage>
        <taxon>Eukaryota</taxon>
        <taxon>Fungi</taxon>
        <taxon>Dikarya</taxon>
        <taxon>Ascomycota</taxon>
        <taxon>Pezizomycotina</taxon>
        <taxon>Sordariomycetes</taxon>
        <taxon>Sordariomycetidae</taxon>
        <taxon>Diaporthales</taxon>
        <taxon>Cytosporaceae</taxon>
        <taxon>Cytospora</taxon>
    </lineage>
</organism>
<evidence type="ECO:0000256" key="1">
    <source>
        <dbReference type="ARBA" id="ARBA00023242"/>
    </source>
</evidence>
<keyword evidence="5" id="KW-1185">Reference proteome</keyword>
<evidence type="ECO:0000256" key="2">
    <source>
        <dbReference type="SAM" id="MobiDB-lite"/>
    </source>
</evidence>
<evidence type="ECO:0000313" key="5">
    <source>
        <dbReference type="Proteomes" id="UP000078559"/>
    </source>
</evidence>
<accession>A0A194W0K7</accession>
<dbReference type="PANTHER" id="PTHR47256:SF3">
    <property type="entry name" value="ZN(II)2CYS6 TRANSCRIPTION FACTOR (EUROFUNG)"/>
    <property type="match status" value="1"/>
</dbReference>
<dbReference type="CDD" id="cd12148">
    <property type="entry name" value="fungal_TF_MHR"/>
    <property type="match status" value="1"/>
</dbReference>
<feature type="compositionally biased region" description="Gly residues" evidence="2">
    <location>
        <begin position="24"/>
        <end position="42"/>
    </location>
</feature>
<protein>
    <submittedName>
        <fullName evidence="4">Nitrogen assimilation transcription factor nit-4</fullName>
    </submittedName>
</protein>
<dbReference type="PANTHER" id="PTHR47256">
    <property type="entry name" value="ZN(II)2CYS6 TRANSCRIPTION FACTOR (EUROFUNG)-RELATED"/>
    <property type="match status" value="1"/>
</dbReference>
<evidence type="ECO:0000259" key="3">
    <source>
        <dbReference type="Pfam" id="PF00172"/>
    </source>
</evidence>
<dbReference type="InterPro" id="IPR001138">
    <property type="entry name" value="Zn2Cys6_DnaBD"/>
</dbReference>
<sequence length="907" mass="100021">MRAGTTDKKKFPRILPAPEQIKIDGGGGGGGSSCTGGPGGGPSRYATELPPKKRRIGTGRFACDACRTRKVEEEDEKKKKKKKKKTMTEEKGLRERYRVIGTMTSGTLPNTPLHTAHPYMAKLCASEEIKTRCDNQQPTCSACKRRDTECTYTARQDPRSAEDQAEMEILRRENEVLKRMVEDSDGTIERLKTLPEDEALALFRRFRAAAGEGSNNNVITAGSIAAPLQTSLEFELMIRHPISYPVIALVDSPMLTVPEPIPRPNQPRDKDTSAYAVPYQRPVSLTQPSPPATERSDSQQLTPGWPSAPILPGLCDERLNHIEIHNWTQVAIPNELASRLISFYLTTDHPILGLFDADLFLRDLVDHKTDFCSPLLLDAVLCFACQGYTAINADAAGLGDAFFVEAERLYREEKTGGPIYQLAITTIAAMQLLSATATYQGKDEIAHKYLTESIGLARSNGLIAVGKADSARNWTDDHMDLVRAASHTAWGTFCHATLHGMNYQSTHIRIPPWLPIPGSIIVRFEGPPVPFELPSYMGNSFPELCRLMPIINDILNNYYDHGDRIPPIVRASVGLNFAEQTYGKLLQWADSLPLYMARGDSMPHHAAIVHIHLHAAILDLFRPFLHGQPNQALKLNPFTAESKTPAAIYAASVNQLKHLILIFRTRYSCATTSILWHNALLYVANACLPLQPNSHQGKDQDNYQDHDQGQDQAGGVVWGEDALWGDDRKRRIWFLACIAGYQDLAPRFDLVTKIVPGLLSIAILKRQMTAAEGRALMAQMKTNTQRSSHQSHQVEEHLHDEMTGYQNAAAQLTGYQDGSSQPGYQDAASLLLDSVGPYGSSDLQQIAPAFAVPDLAAPNSGSSPFVVDLNTASVNPSAASIDVLARTFHELAMFDEFMIGEVAIQQN</sequence>
<name>A0A194W0K7_CYTMA</name>
<reference evidence="4" key="1">
    <citation type="submission" date="2014-12" db="EMBL/GenBank/DDBJ databases">
        <title>Genome Sequence of Valsa Canker Pathogens Uncovers a Specific Adaption of Colonization on Woody Bark.</title>
        <authorList>
            <person name="Yin Z."/>
            <person name="Liu H."/>
            <person name="Gao X."/>
            <person name="Li Z."/>
            <person name="Song N."/>
            <person name="Ke X."/>
            <person name="Dai Q."/>
            <person name="Wu Y."/>
            <person name="Sun Y."/>
            <person name="Xu J.-R."/>
            <person name="Kang Z.K."/>
            <person name="Wang L."/>
            <person name="Huang L."/>
        </authorList>
    </citation>
    <scope>NUCLEOTIDE SEQUENCE [LARGE SCALE GENOMIC DNA]</scope>
    <source>
        <strain evidence="4">03-8</strain>
    </source>
</reference>
<dbReference type="GO" id="GO:0000981">
    <property type="term" value="F:DNA-binding transcription factor activity, RNA polymerase II-specific"/>
    <property type="evidence" value="ECO:0007669"/>
    <property type="project" value="InterPro"/>
</dbReference>
<gene>
    <name evidence="4" type="ORF">VM1G_05117</name>
</gene>
<keyword evidence="1" id="KW-0539">Nucleus</keyword>
<dbReference type="Proteomes" id="UP000078559">
    <property type="component" value="Chromosome 5"/>
</dbReference>
<dbReference type="Gene3D" id="4.10.240.10">
    <property type="entry name" value="Zn(2)-C6 fungal-type DNA-binding domain"/>
    <property type="match status" value="1"/>
</dbReference>
<feature type="domain" description="Zn(2)-C6 fungal-type" evidence="3">
    <location>
        <begin position="130"/>
        <end position="156"/>
    </location>
</feature>
<dbReference type="CDD" id="cd00067">
    <property type="entry name" value="GAL4"/>
    <property type="match status" value="1"/>
</dbReference>
<dbReference type="AlphaFoldDB" id="A0A194W0K7"/>
<dbReference type="OrthoDB" id="10261408at2759"/>
<dbReference type="EMBL" id="CM003102">
    <property type="protein sequence ID" value="KUI69570.1"/>
    <property type="molecule type" value="Genomic_DNA"/>
</dbReference>
<dbReference type="InterPro" id="IPR036864">
    <property type="entry name" value="Zn2-C6_fun-type_DNA-bd_sf"/>
</dbReference>
<proteinExistence type="predicted"/>
<dbReference type="SUPFAM" id="SSF57701">
    <property type="entry name" value="Zn2/Cys6 DNA-binding domain"/>
    <property type="match status" value="1"/>
</dbReference>
<dbReference type="GO" id="GO:0008270">
    <property type="term" value="F:zinc ion binding"/>
    <property type="evidence" value="ECO:0007669"/>
    <property type="project" value="InterPro"/>
</dbReference>
<feature type="region of interest" description="Disordered" evidence="2">
    <location>
        <begin position="258"/>
        <end position="304"/>
    </location>
</feature>
<dbReference type="InterPro" id="IPR053187">
    <property type="entry name" value="Notoamide_regulator"/>
</dbReference>